<evidence type="ECO:0000256" key="1">
    <source>
        <dbReference type="ARBA" id="ARBA00023015"/>
    </source>
</evidence>
<evidence type="ECO:0000256" key="4">
    <source>
        <dbReference type="PROSITE-ProRule" id="PRU00335"/>
    </source>
</evidence>
<dbReference type="Proteomes" id="UP001202922">
    <property type="component" value="Unassembled WGS sequence"/>
</dbReference>
<dbReference type="InterPro" id="IPR036271">
    <property type="entry name" value="Tet_transcr_reg_TetR-rel_C_sf"/>
</dbReference>
<dbReference type="InterPro" id="IPR001647">
    <property type="entry name" value="HTH_TetR"/>
</dbReference>
<dbReference type="RefSeq" id="WP_241055788.1">
    <property type="nucleotide sequence ID" value="NZ_JAKZBV010000001.1"/>
</dbReference>
<dbReference type="PROSITE" id="PS50977">
    <property type="entry name" value="HTH_TETR_2"/>
    <property type="match status" value="1"/>
</dbReference>
<sequence length="192" mass="20921">MPIADPRPGGRAARVQQAVHDAVRALQADQDNDFITVPKIAALAGVAPSTIYRRWGDLGGLFADVAVARLRPDGPPDTGSVFDDLTAWAEQYIEESASPTGRKFMCDMVSGGADRASAIRGGEYARERVKTMLERGRRRGERVPDLDDVIDVVLAPIVYRIIFDPDDVPTGLASRLVRRLFDDIPSPHTDPA</sequence>
<keyword evidence="2 4" id="KW-0238">DNA-binding</keyword>
<accession>A0ABS9U591</accession>
<dbReference type="InterPro" id="IPR050109">
    <property type="entry name" value="HTH-type_TetR-like_transc_reg"/>
</dbReference>
<dbReference type="Gene3D" id="1.10.357.10">
    <property type="entry name" value="Tetracycline Repressor, domain 2"/>
    <property type="match status" value="1"/>
</dbReference>
<dbReference type="Pfam" id="PF16859">
    <property type="entry name" value="TetR_C_11"/>
    <property type="match status" value="1"/>
</dbReference>
<dbReference type="SUPFAM" id="SSF48498">
    <property type="entry name" value="Tetracyclin repressor-like, C-terminal domain"/>
    <property type="match status" value="1"/>
</dbReference>
<evidence type="ECO:0000256" key="3">
    <source>
        <dbReference type="ARBA" id="ARBA00023163"/>
    </source>
</evidence>
<dbReference type="PANTHER" id="PTHR30055">
    <property type="entry name" value="HTH-TYPE TRANSCRIPTIONAL REGULATOR RUTR"/>
    <property type="match status" value="1"/>
</dbReference>
<comment type="caution">
    <text evidence="6">The sequence shown here is derived from an EMBL/GenBank/DDBJ whole genome shotgun (WGS) entry which is preliminary data.</text>
</comment>
<dbReference type="Gene3D" id="1.10.10.60">
    <property type="entry name" value="Homeodomain-like"/>
    <property type="match status" value="1"/>
</dbReference>
<proteinExistence type="predicted"/>
<gene>
    <name evidence="6" type="ORF">L0M17_18100</name>
</gene>
<keyword evidence="1" id="KW-0805">Transcription regulation</keyword>
<dbReference type="SUPFAM" id="SSF46689">
    <property type="entry name" value="Homeodomain-like"/>
    <property type="match status" value="1"/>
</dbReference>
<dbReference type="EMBL" id="JAKZBV010000001">
    <property type="protein sequence ID" value="MCH6471856.1"/>
    <property type="molecule type" value="Genomic_DNA"/>
</dbReference>
<keyword evidence="3" id="KW-0804">Transcription</keyword>
<dbReference type="InterPro" id="IPR011075">
    <property type="entry name" value="TetR_C"/>
</dbReference>
<evidence type="ECO:0000313" key="7">
    <source>
        <dbReference type="Proteomes" id="UP001202922"/>
    </source>
</evidence>
<protein>
    <submittedName>
        <fullName evidence="6">TetR/AcrR family transcriptional regulator</fullName>
    </submittedName>
</protein>
<feature type="domain" description="HTH tetR-type" evidence="5">
    <location>
        <begin position="13"/>
        <end position="73"/>
    </location>
</feature>
<name>A0ABS9U591_9MICC</name>
<dbReference type="InterPro" id="IPR009057">
    <property type="entry name" value="Homeodomain-like_sf"/>
</dbReference>
<evidence type="ECO:0000256" key="2">
    <source>
        <dbReference type="ARBA" id="ARBA00023125"/>
    </source>
</evidence>
<reference evidence="6 7" key="1">
    <citation type="submission" date="2022-03" db="EMBL/GenBank/DDBJ databases">
        <title>Sinomonas sp. isolated from a soil.</title>
        <authorList>
            <person name="Han J."/>
            <person name="Kim D.-U."/>
        </authorList>
    </citation>
    <scope>NUCLEOTIDE SEQUENCE [LARGE SCALE GENOMIC DNA]</scope>
    <source>
        <strain evidence="6 7">5-5</strain>
    </source>
</reference>
<feature type="DNA-binding region" description="H-T-H motif" evidence="4">
    <location>
        <begin position="36"/>
        <end position="55"/>
    </location>
</feature>
<evidence type="ECO:0000313" key="6">
    <source>
        <dbReference type="EMBL" id="MCH6471856.1"/>
    </source>
</evidence>
<evidence type="ECO:0000259" key="5">
    <source>
        <dbReference type="PROSITE" id="PS50977"/>
    </source>
</evidence>
<dbReference type="PANTHER" id="PTHR30055:SF148">
    <property type="entry name" value="TETR-FAMILY TRANSCRIPTIONAL REGULATOR"/>
    <property type="match status" value="1"/>
</dbReference>
<keyword evidence="7" id="KW-1185">Reference proteome</keyword>
<organism evidence="6 7">
    <name type="scientific">Sinomonas terrae</name>
    <dbReference type="NCBI Taxonomy" id="2908838"/>
    <lineage>
        <taxon>Bacteria</taxon>
        <taxon>Bacillati</taxon>
        <taxon>Actinomycetota</taxon>
        <taxon>Actinomycetes</taxon>
        <taxon>Micrococcales</taxon>
        <taxon>Micrococcaceae</taxon>
        <taxon>Sinomonas</taxon>
    </lineage>
</organism>